<dbReference type="GO" id="GO:0005634">
    <property type="term" value="C:nucleus"/>
    <property type="evidence" value="ECO:0007669"/>
    <property type="project" value="UniProtKB-SubCell"/>
</dbReference>
<dbReference type="Gene3D" id="3.40.50.2000">
    <property type="entry name" value="Glycogen Phosphorylase B"/>
    <property type="match status" value="1"/>
</dbReference>
<feature type="repeat" description="TPR" evidence="14">
    <location>
        <begin position="240"/>
        <end position="273"/>
    </location>
</feature>
<evidence type="ECO:0000313" key="18">
    <source>
        <dbReference type="Proteomes" id="UP000580250"/>
    </source>
</evidence>
<dbReference type="PROSITE" id="PS50005">
    <property type="entry name" value="TPR"/>
    <property type="match status" value="11"/>
</dbReference>
<dbReference type="Gene3D" id="1.25.40.10">
    <property type="entry name" value="Tetratricopeptide repeat domain"/>
    <property type="match status" value="2"/>
</dbReference>
<dbReference type="AlphaFoldDB" id="A0A6V7TZB0"/>
<dbReference type="FunFam" id="1.25.40.10:FF:000019">
    <property type="entry name" value="UDP-N-acetylglucosamine--peptide N-acetylglucosaminyltransferase 110 kDa subunit"/>
    <property type="match status" value="1"/>
</dbReference>
<keyword evidence="11 14" id="KW-0802">TPR repeat</keyword>
<dbReference type="Gene3D" id="3.40.50.11380">
    <property type="match status" value="1"/>
</dbReference>
<keyword evidence="10" id="KW-0677">Repeat</keyword>
<sequence length="1097" mass="123068">MDSNSSKQLYNFSTSTFDKVLQNTTSGSHKIIPQLQIQQGTSSAILTQGQILNPQNIIVVSSNTVGAVDASALLSIAHKEYQAGNYAKAEQHCLALLQQNSHNIGVLLLLSSIAFQQKNYERSMQYSNLAIRVNPECAEAYSNLGNAYKEKGDLTEALKNYHIAVRLKPDFIDGYINLASALVYVGDLEQAIQAYLTALQYNPDLYCVRSDLGNLFKAMNRFEEAKVCYLKAIEMQPHFAVAWSNMGCVFNAQGELWLALHHFEKAITLDPNFIDALINMGNVLKEARIFDRAVSCYLRALALNPNHAVVHGNLACVYYEQGHLDLAIETYKRAIELQQNFPDAYCNLANALKEKGLVIEAEQAYNTALTLCPNHADSLNNLANIKREQGKIEEATRLYLEALKIYPEFAAAHSNLASILQQQGRLQDAIEHYKEAIRISPTFADAYSNMGNTLKEMGDVNGALQCYTRAIQINPAFADAQSNLASIHKDAGNIPEAIQSYSTALKLKSDFPDAFCNLAHCLQIICDWTDYNSRMKKLVTIVEDQLQKKRLPSVHPHHSMLYPLSHEQRKAIASRHAQLCIEKIQVLHKPPYNFSDRFNIRMGKNNRLKIGYVSSDFGNHPTSHLMQSIPGMHDRSRVEVFCYALSPNDNTNFRQKIMQESEHFIDLSSMPCNGTAADRINKDGIHVLINMNGYTKGARNEIFALRPAPIQVMWLGYPGTSGAPFMDYIITDAITSPIELAHAYSEKLAYMPHTFFIGDHVHMLAHLTERVIVKDKDGQLPERDCLTVVNATQNALQPLLSSSACEVKTFVREAEVQHGPEREFKMTEVVVPVVEVTSTEPLSQMIGNGLIAANVSGVPIQNGLTTLNTHVKAATGEEIPQTILVTSRQQYGLPDDAIIFCNFNQLYKIDPPTLEMWCEILKQVPNSVLWLLRFPYHGEQHVIRFCAQRGINTKKIIFSNVAAKEEHVRRGQLADVCLDTPLCNGHTTGMDILWTGTPMVTMPLETLASRVASSQLHALGCPELVARDRDDYIRIATRLGNDREFLNQTRAKVWKARTTSTLFDVKQYCTDFENLLYRIWKRYEDGLPPDHILNSSE</sequence>
<feature type="repeat" description="TPR" evidence="14">
    <location>
        <begin position="342"/>
        <end position="375"/>
    </location>
</feature>
<keyword evidence="8" id="KW-0328">Glycosyltransferase</keyword>
<comment type="pathway">
    <text evidence="3">Protein modification; protein glycosylation.</text>
</comment>
<dbReference type="Pfam" id="PF00515">
    <property type="entry name" value="TPR_1"/>
    <property type="match status" value="1"/>
</dbReference>
<feature type="repeat" description="TPR" evidence="14">
    <location>
        <begin position="376"/>
        <end position="409"/>
    </location>
</feature>
<dbReference type="EMBL" id="CAJEWN010000021">
    <property type="protein sequence ID" value="CAD2138182.1"/>
    <property type="molecule type" value="Genomic_DNA"/>
</dbReference>
<dbReference type="GO" id="GO:0005737">
    <property type="term" value="C:cytoplasm"/>
    <property type="evidence" value="ECO:0007669"/>
    <property type="project" value="UniProtKB-SubCell"/>
</dbReference>
<keyword evidence="7" id="KW-0963">Cytoplasm</keyword>
<feature type="repeat" description="TPR" evidence="14">
    <location>
        <begin position="206"/>
        <end position="239"/>
    </location>
</feature>
<feature type="repeat" description="TPR" evidence="14">
    <location>
        <begin position="172"/>
        <end position="205"/>
    </location>
</feature>
<dbReference type="Proteomes" id="UP000580250">
    <property type="component" value="Unassembled WGS sequence"/>
</dbReference>
<dbReference type="SMART" id="SM00028">
    <property type="entry name" value="TPR"/>
    <property type="match status" value="13"/>
</dbReference>
<evidence type="ECO:0000256" key="5">
    <source>
        <dbReference type="ARBA" id="ARBA00011970"/>
    </source>
</evidence>
<evidence type="ECO:0000256" key="9">
    <source>
        <dbReference type="ARBA" id="ARBA00022679"/>
    </source>
</evidence>
<evidence type="ECO:0000313" key="17">
    <source>
        <dbReference type="EMBL" id="CAD2138182.1"/>
    </source>
</evidence>
<gene>
    <name evidence="16" type="ORF">MENT_LOCUS3165</name>
    <name evidence="17" type="ORF">MENT_LOCUS5699</name>
</gene>
<proteinExistence type="inferred from homology"/>
<dbReference type="FunFam" id="3.40.50.2000:FF:000012">
    <property type="entry name" value="UDP-N-acetylglucosamine--peptide N-acetylglucosaminyltransferase 110 kDa subunit"/>
    <property type="match status" value="1"/>
</dbReference>
<evidence type="ECO:0000256" key="6">
    <source>
        <dbReference type="ARBA" id="ARBA00019143"/>
    </source>
</evidence>
<dbReference type="OrthoDB" id="9991317at2759"/>
<dbReference type="FunFam" id="3.40.50.11380:FF:000001">
    <property type="entry name" value="UDP-N-acetylglucosamine--peptide N-acetylglucosaminyltransferase 110 kDa subunit"/>
    <property type="match status" value="1"/>
</dbReference>
<dbReference type="EC" id="2.4.1.255" evidence="5"/>
<dbReference type="Pfam" id="PF13374">
    <property type="entry name" value="TPR_10"/>
    <property type="match status" value="1"/>
</dbReference>
<dbReference type="SUPFAM" id="SSF48452">
    <property type="entry name" value="TPR-like"/>
    <property type="match status" value="2"/>
</dbReference>
<dbReference type="Pfam" id="PF13414">
    <property type="entry name" value="TPR_11"/>
    <property type="match status" value="4"/>
</dbReference>
<accession>A0A6V7TZB0</accession>
<reference evidence="17 18" key="1">
    <citation type="submission" date="2020-08" db="EMBL/GenBank/DDBJ databases">
        <authorList>
            <person name="Koutsovoulos G."/>
            <person name="Danchin GJ E."/>
        </authorList>
    </citation>
    <scope>NUCLEOTIDE SEQUENCE [LARGE SCALE GENOMIC DNA]</scope>
</reference>
<dbReference type="SMART" id="SM00671">
    <property type="entry name" value="SEL1"/>
    <property type="match status" value="3"/>
</dbReference>
<feature type="repeat" description="TPR" evidence="14">
    <location>
        <begin position="138"/>
        <end position="171"/>
    </location>
</feature>
<feature type="repeat" description="TPR" evidence="14">
    <location>
        <begin position="308"/>
        <end position="341"/>
    </location>
</feature>
<dbReference type="InterPro" id="IPR029489">
    <property type="entry name" value="OGT/SEC/SPY_C"/>
</dbReference>
<dbReference type="EMBL" id="CAJEWN010000010">
    <property type="protein sequence ID" value="CAD2131074.1"/>
    <property type="molecule type" value="Genomic_DNA"/>
</dbReference>
<dbReference type="PANTHER" id="PTHR44366">
    <property type="entry name" value="UDP-N-ACETYLGLUCOSAMINE--PEPTIDE N-ACETYLGLUCOSAMINYLTRANSFERASE 110 KDA SUBUNIT"/>
    <property type="match status" value="1"/>
</dbReference>
<protein>
    <recommendedName>
        <fullName evidence="6">Probable UDP-N-acetylglucosamine--peptide N-acetylglucosaminyltransferase SPINDLY</fullName>
        <ecNumber evidence="5">2.4.1.255</ecNumber>
    </recommendedName>
</protein>
<feature type="repeat" description="TPR" evidence="14">
    <location>
        <begin position="478"/>
        <end position="511"/>
    </location>
</feature>
<dbReference type="GO" id="GO:0009740">
    <property type="term" value="P:gibberellic acid mediated signaling pathway"/>
    <property type="evidence" value="ECO:0007669"/>
    <property type="project" value="UniProtKB-KW"/>
</dbReference>
<evidence type="ECO:0000256" key="2">
    <source>
        <dbReference type="ARBA" id="ARBA00004496"/>
    </source>
</evidence>
<evidence type="ECO:0000256" key="11">
    <source>
        <dbReference type="ARBA" id="ARBA00022803"/>
    </source>
</evidence>
<organism evidence="17 18">
    <name type="scientific">Meloidogyne enterolobii</name>
    <name type="common">Root-knot nematode worm</name>
    <name type="synonym">Meloidogyne mayaguensis</name>
    <dbReference type="NCBI Taxonomy" id="390850"/>
    <lineage>
        <taxon>Eukaryota</taxon>
        <taxon>Metazoa</taxon>
        <taxon>Ecdysozoa</taxon>
        <taxon>Nematoda</taxon>
        <taxon>Chromadorea</taxon>
        <taxon>Rhabditida</taxon>
        <taxon>Tylenchina</taxon>
        <taxon>Tylenchomorpha</taxon>
        <taxon>Tylenchoidea</taxon>
        <taxon>Meloidogynidae</taxon>
        <taxon>Meloidogyninae</taxon>
        <taxon>Meloidogyne</taxon>
    </lineage>
</organism>
<feature type="repeat" description="TPR" evidence="14">
    <location>
        <begin position="410"/>
        <end position="443"/>
    </location>
</feature>
<name>A0A6V7TZB0_MELEN</name>
<dbReference type="UniPathway" id="UPA00378"/>
<evidence type="ECO:0000256" key="8">
    <source>
        <dbReference type="ARBA" id="ARBA00022676"/>
    </source>
</evidence>
<dbReference type="Pfam" id="PF13844">
    <property type="entry name" value="Glyco_transf_41"/>
    <property type="match status" value="1"/>
</dbReference>
<feature type="repeat" description="TPR" evidence="14">
    <location>
        <begin position="444"/>
        <end position="477"/>
    </location>
</feature>
<comment type="caution">
    <text evidence="17">The sequence shown here is derived from an EMBL/GenBank/DDBJ whole genome shotgun (WGS) entry which is preliminary data.</text>
</comment>
<comment type="subcellular location">
    <subcellularLocation>
        <location evidence="2">Cytoplasm</location>
    </subcellularLocation>
    <subcellularLocation>
        <location evidence="1">Nucleus</location>
    </subcellularLocation>
</comment>
<dbReference type="Pfam" id="PF13181">
    <property type="entry name" value="TPR_8"/>
    <property type="match status" value="2"/>
</dbReference>
<dbReference type="PANTHER" id="PTHR44366:SF1">
    <property type="entry name" value="UDP-N-ACETYLGLUCOSAMINE--PEPTIDE N-ACETYLGLUCOSAMINYLTRANSFERASE 110 KDA SUBUNIT"/>
    <property type="match status" value="1"/>
</dbReference>
<evidence type="ECO:0000313" key="16">
    <source>
        <dbReference type="EMBL" id="CAD2131074.1"/>
    </source>
</evidence>
<keyword evidence="12" id="KW-0939">Gibberellin signaling pathway</keyword>
<evidence type="ECO:0000256" key="10">
    <source>
        <dbReference type="ARBA" id="ARBA00022737"/>
    </source>
</evidence>
<evidence type="ECO:0000259" key="15">
    <source>
        <dbReference type="Pfam" id="PF13844"/>
    </source>
</evidence>
<dbReference type="GO" id="GO:0097363">
    <property type="term" value="F:protein O-acetylglucosaminyltransferase activity"/>
    <property type="evidence" value="ECO:0007669"/>
    <property type="project" value="UniProtKB-EC"/>
</dbReference>
<evidence type="ECO:0000256" key="3">
    <source>
        <dbReference type="ARBA" id="ARBA00004922"/>
    </source>
</evidence>
<dbReference type="FunFam" id="1.25.40.10:FF:000013">
    <property type="entry name" value="UDP-N-acetylglucosamine--peptide N-acetylglucosaminyltransferase 110 kDa subunit"/>
    <property type="match status" value="1"/>
</dbReference>
<dbReference type="InterPro" id="IPR037919">
    <property type="entry name" value="OGT"/>
</dbReference>
<evidence type="ECO:0000256" key="14">
    <source>
        <dbReference type="PROSITE-ProRule" id="PRU00339"/>
    </source>
</evidence>
<evidence type="ECO:0000256" key="13">
    <source>
        <dbReference type="ARBA" id="ARBA00023242"/>
    </source>
</evidence>
<comment type="similarity">
    <text evidence="4">Belongs to the glycosyltransferase 41 family. O-GlcNAc transferase subfamily.</text>
</comment>
<dbReference type="GO" id="GO:0006493">
    <property type="term" value="P:protein O-linked glycosylation"/>
    <property type="evidence" value="ECO:0007669"/>
    <property type="project" value="InterPro"/>
</dbReference>
<keyword evidence="9" id="KW-0808">Transferase</keyword>
<dbReference type="Gene3D" id="3.30.720.150">
    <property type="match status" value="1"/>
</dbReference>
<keyword evidence="13" id="KW-0539">Nucleus</keyword>
<dbReference type="InterPro" id="IPR019734">
    <property type="entry name" value="TPR_rpt"/>
</dbReference>
<dbReference type="PROSITE" id="PS50293">
    <property type="entry name" value="TPR_REGION"/>
    <property type="match status" value="4"/>
</dbReference>
<dbReference type="InterPro" id="IPR011990">
    <property type="entry name" value="TPR-like_helical_dom_sf"/>
</dbReference>
<feature type="domain" description="O-GlcNAc transferase C-terminal" evidence="15">
    <location>
        <begin position="525"/>
        <end position="1071"/>
    </location>
</feature>
<dbReference type="InterPro" id="IPR006597">
    <property type="entry name" value="Sel1-like"/>
</dbReference>
<feature type="repeat" description="TPR" evidence="14">
    <location>
        <begin position="274"/>
        <end position="307"/>
    </location>
</feature>
<evidence type="ECO:0000256" key="4">
    <source>
        <dbReference type="ARBA" id="ARBA00005386"/>
    </source>
</evidence>
<evidence type="ECO:0000256" key="1">
    <source>
        <dbReference type="ARBA" id="ARBA00004123"/>
    </source>
</evidence>
<evidence type="ECO:0000256" key="7">
    <source>
        <dbReference type="ARBA" id="ARBA00022490"/>
    </source>
</evidence>
<evidence type="ECO:0000256" key="12">
    <source>
        <dbReference type="ARBA" id="ARBA00022941"/>
    </source>
</evidence>